<reference evidence="4" key="1">
    <citation type="journal article" date="2019" name="Int. J. Syst. Evol. Microbiol.">
        <title>The Global Catalogue of Microorganisms (GCM) 10K type strain sequencing project: providing services to taxonomists for standard genome sequencing and annotation.</title>
        <authorList>
            <consortium name="The Broad Institute Genomics Platform"/>
            <consortium name="The Broad Institute Genome Sequencing Center for Infectious Disease"/>
            <person name="Wu L."/>
            <person name="Ma J."/>
        </authorList>
    </citation>
    <scope>NUCLEOTIDE SEQUENCE [LARGE SCALE GENOMIC DNA]</scope>
    <source>
        <strain evidence="4">JCM 18537</strain>
    </source>
</reference>
<dbReference type="PROSITE" id="PS51257">
    <property type="entry name" value="PROKAR_LIPOPROTEIN"/>
    <property type="match status" value="1"/>
</dbReference>
<comment type="caution">
    <text evidence="3">The sequence shown here is derived from an EMBL/GenBank/DDBJ whole genome shotgun (WGS) entry which is preliminary data.</text>
</comment>
<protein>
    <recommendedName>
        <fullName evidence="5">Secreted protein</fullName>
    </recommendedName>
</protein>
<feature type="compositionally biased region" description="Low complexity" evidence="1">
    <location>
        <begin position="23"/>
        <end position="37"/>
    </location>
</feature>
<keyword evidence="4" id="KW-1185">Reference proteome</keyword>
<feature type="region of interest" description="Disordered" evidence="1">
    <location>
        <begin position="23"/>
        <end position="63"/>
    </location>
</feature>
<evidence type="ECO:0000256" key="1">
    <source>
        <dbReference type="SAM" id="MobiDB-lite"/>
    </source>
</evidence>
<feature type="signal peptide" evidence="2">
    <location>
        <begin position="1"/>
        <end position="20"/>
    </location>
</feature>
<dbReference type="EMBL" id="BAABKO010000001">
    <property type="protein sequence ID" value="GAA4769333.1"/>
    <property type="molecule type" value="Genomic_DNA"/>
</dbReference>
<accession>A0ABP8ZYK1</accession>
<evidence type="ECO:0000256" key="2">
    <source>
        <dbReference type="SAM" id="SignalP"/>
    </source>
</evidence>
<feature type="chain" id="PRO_5047122915" description="Secreted protein" evidence="2">
    <location>
        <begin position="21"/>
        <end position="234"/>
    </location>
</feature>
<name>A0ABP8ZYK1_9MICO</name>
<keyword evidence="2" id="KW-0732">Signal</keyword>
<proteinExistence type="predicted"/>
<dbReference type="Proteomes" id="UP001501645">
    <property type="component" value="Unassembled WGS sequence"/>
</dbReference>
<feature type="compositionally biased region" description="Low complexity" evidence="1">
    <location>
        <begin position="44"/>
        <end position="56"/>
    </location>
</feature>
<organism evidence="3 4">
    <name type="scientific">Microbacterium gilvum</name>
    <dbReference type="NCBI Taxonomy" id="1336204"/>
    <lineage>
        <taxon>Bacteria</taxon>
        <taxon>Bacillati</taxon>
        <taxon>Actinomycetota</taxon>
        <taxon>Actinomycetes</taxon>
        <taxon>Micrococcales</taxon>
        <taxon>Microbacteriaceae</taxon>
        <taxon>Microbacterium</taxon>
    </lineage>
</organism>
<sequence>MRHARSSTLLAALILASALAGCTSSSEPASSEAPSSEAPRETVAESPSPATPSSSPEPEPTDVAPELVATAEGLGPLVIGSPVTAEGGALVAYTTEDCTTGYWATGDAHTSPSGGYAHEGGDSFTIWADGESAPVQRIDVLDPAIETDRGIAIGDAETEVQGAYPEAEREDGASVSHLYVVAGASGQLVIEVAADDTAYWGEAAGTVAFVRILDADAVPTAIAATDDTVGMCRG</sequence>
<evidence type="ECO:0000313" key="3">
    <source>
        <dbReference type="EMBL" id="GAA4769333.1"/>
    </source>
</evidence>
<evidence type="ECO:0008006" key="5">
    <source>
        <dbReference type="Google" id="ProtNLM"/>
    </source>
</evidence>
<evidence type="ECO:0000313" key="4">
    <source>
        <dbReference type="Proteomes" id="UP001501645"/>
    </source>
</evidence>
<dbReference type="RefSeq" id="WP_345436841.1">
    <property type="nucleotide sequence ID" value="NZ_BAABKO010000001.1"/>
</dbReference>
<gene>
    <name evidence="3" type="ORF">GCM10023351_11330</name>
</gene>